<keyword evidence="3 8" id="KW-0732">Signal</keyword>
<dbReference type="Proteomes" id="UP000887568">
    <property type="component" value="Unplaced"/>
</dbReference>
<keyword evidence="4" id="KW-1133">Transmembrane helix</keyword>
<evidence type="ECO:0000259" key="9">
    <source>
        <dbReference type="Pfam" id="PF01094"/>
    </source>
</evidence>
<evidence type="ECO:0000256" key="4">
    <source>
        <dbReference type="ARBA" id="ARBA00022989"/>
    </source>
</evidence>
<evidence type="ECO:0000313" key="11">
    <source>
        <dbReference type="Proteomes" id="UP000887568"/>
    </source>
</evidence>
<dbReference type="SUPFAM" id="SSF53822">
    <property type="entry name" value="Periplasmic binding protein-like I"/>
    <property type="match status" value="1"/>
</dbReference>
<keyword evidence="5" id="KW-0472">Membrane</keyword>
<evidence type="ECO:0000256" key="3">
    <source>
        <dbReference type="ARBA" id="ARBA00022729"/>
    </source>
</evidence>
<dbReference type="InterPro" id="IPR001828">
    <property type="entry name" value="ANF_lig-bd_rcpt"/>
</dbReference>
<evidence type="ECO:0000256" key="1">
    <source>
        <dbReference type="ARBA" id="ARBA00004479"/>
    </source>
</evidence>
<evidence type="ECO:0000256" key="8">
    <source>
        <dbReference type="SAM" id="SignalP"/>
    </source>
</evidence>
<dbReference type="PRINTS" id="PR00255">
    <property type="entry name" value="NATPEPTIDER"/>
</dbReference>
<keyword evidence="6" id="KW-0675">Receptor</keyword>
<proteinExistence type="predicted"/>
<dbReference type="OMA" id="DIMGHAY"/>
<dbReference type="GO" id="GO:0038023">
    <property type="term" value="F:signaling receptor activity"/>
    <property type="evidence" value="ECO:0007669"/>
    <property type="project" value="TreeGrafter"/>
</dbReference>
<keyword evidence="7" id="KW-0325">Glycoprotein</keyword>
<evidence type="ECO:0000313" key="10">
    <source>
        <dbReference type="EnsemblMetazoa" id="XP_038057182.1"/>
    </source>
</evidence>
<accession>A0A914A030</accession>
<keyword evidence="2" id="KW-0812">Transmembrane</keyword>
<dbReference type="InterPro" id="IPR052612">
    <property type="entry name" value="ANP_Clearance_Receptor"/>
</dbReference>
<dbReference type="Pfam" id="PF01094">
    <property type="entry name" value="ANF_receptor"/>
    <property type="match status" value="1"/>
</dbReference>
<feature type="domain" description="Receptor ligand binding region" evidence="9">
    <location>
        <begin position="47"/>
        <end position="389"/>
    </location>
</feature>
<dbReference type="InterPro" id="IPR001170">
    <property type="entry name" value="ANPR/GUC"/>
</dbReference>
<comment type="subcellular location">
    <subcellularLocation>
        <location evidence="1">Membrane</location>
        <topology evidence="1">Single-pass type I membrane protein</topology>
    </subcellularLocation>
</comment>
<dbReference type="RefSeq" id="XP_038057182.1">
    <property type="nucleotide sequence ID" value="XM_038201254.1"/>
</dbReference>
<dbReference type="InterPro" id="IPR028082">
    <property type="entry name" value="Peripla_BP_I"/>
</dbReference>
<dbReference type="CDD" id="cd06352">
    <property type="entry name" value="PBP1_NPR_GC-like"/>
    <property type="match status" value="1"/>
</dbReference>
<feature type="signal peptide" evidence="8">
    <location>
        <begin position="1"/>
        <end position="21"/>
    </location>
</feature>
<dbReference type="GO" id="GO:0017046">
    <property type="term" value="F:peptide hormone binding"/>
    <property type="evidence" value="ECO:0007669"/>
    <property type="project" value="TreeGrafter"/>
</dbReference>
<evidence type="ECO:0000256" key="6">
    <source>
        <dbReference type="ARBA" id="ARBA00023170"/>
    </source>
</evidence>
<keyword evidence="11" id="KW-1185">Reference proteome</keyword>
<protein>
    <recommendedName>
        <fullName evidence="9">Receptor ligand binding region domain-containing protein</fullName>
    </recommendedName>
</protein>
<dbReference type="PANTHER" id="PTHR44755:SF8">
    <property type="entry name" value="RECEPTOR LIGAND BINDING REGION DOMAIN-CONTAINING PROTEIN"/>
    <property type="match status" value="1"/>
</dbReference>
<dbReference type="GeneID" id="119728846"/>
<evidence type="ECO:0000256" key="2">
    <source>
        <dbReference type="ARBA" id="ARBA00022692"/>
    </source>
</evidence>
<dbReference type="EnsemblMetazoa" id="XM_038201254.1">
    <property type="protein sequence ID" value="XP_038057182.1"/>
    <property type="gene ID" value="LOC119728846"/>
</dbReference>
<dbReference type="Gene3D" id="3.40.50.2300">
    <property type="match status" value="2"/>
</dbReference>
<dbReference type="OrthoDB" id="6158579at2759"/>
<feature type="chain" id="PRO_5036952214" description="Receptor ligand binding region domain-containing protein" evidence="8">
    <location>
        <begin position="22"/>
        <end position="425"/>
    </location>
</feature>
<sequence length="425" mass="46737">MVAMYASIIFAQLLLCTVVHATVNVKVGMLHLSNFKKVPLVSKYYLLPAAQIAFETVAKRLERGVYNNFSMTHVSTDECCTRPVRSTGALAASMYHDDGVVAFLGPAVSPDMAAVADMAAYWNLPVLAGAATSTLLDEKKRFPTLTRTGPNVELMVQFMTAVLRHLGWTSCAILRGLQIYLAYYYHTLPDAVFAGLERNGITVVEVYADQFDTLDKALEKVASVSKVIFISASPVRDIMVHAHRLGLTLGSHVFLNFIPFEYAPLHTSSQFENNDAETVEALKVLFMMRYHVPDIPVYHAFQSELKNRQLTLYGREGSGENLYAAATHDAVLIYADVINEIVAEGGDVRDGRAVTRKMWDRTFQGVTGAVRISANGDRLGVCELLDMTDTKKGTFDVIGTFDEATGAIIIHDELIKWPGGKAPMG</sequence>
<dbReference type="PANTHER" id="PTHR44755">
    <property type="entry name" value="NATRIURETIC PEPTIDE RECEPTOR 3-RELATED"/>
    <property type="match status" value="1"/>
</dbReference>
<evidence type="ECO:0000256" key="7">
    <source>
        <dbReference type="ARBA" id="ARBA00023180"/>
    </source>
</evidence>
<dbReference type="GO" id="GO:0016020">
    <property type="term" value="C:membrane"/>
    <property type="evidence" value="ECO:0007669"/>
    <property type="project" value="UniProtKB-SubCell"/>
</dbReference>
<evidence type="ECO:0000256" key="5">
    <source>
        <dbReference type="ARBA" id="ARBA00023136"/>
    </source>
</evidence>
<dbReference type="AlphaFoldDB" id="A0A914A030"/>
<organism evidence="10 11">
    <name type="scientific">Patiria miniata</name>
    <name type="common">Bat star</name>
    <name type="synonym">Asterina miniata</name>
    <dbReference type="NCBI Taxonomy" id="46514"/>
    <lineage>
        <taxon>Eukaryota</taxon>
        <taxon>Metazoa</taxon>
        <taxon>Echinodermata</taxon>
        <taxon>Eleutherozoa</taxon>
        <taxon>Asterozoa</taxon>
        <taxon>Asteroidea</taxon>
        <taxon>Valvatacea</taxon>
        <taxon>Valvatida</taxon>
        <taxon>Asterinidae</taxon>
        <taxon>Patiria</taxon>
    </lineage>
</organism>
<reference evidence="10" key="1">
    <citation type="submission" date="2022-11" db="UniProtKB">
        <authorList>
            <consortium name="EnsemblMetazoa"/>
        </authorList>
    </citation>
    <scope>IDENTIFICATION</scope>
</reference>
<name>A0A914A030_PATMI</name>
<dbReference type="GO" id="GO:0007165">
    <property type="term" value="P:signal transduction"/>
    <property type="evidence" value="ECO:0007669"/>
    <property type="project" value="TreeGrafter"/>
</dbReference>